<keyword evidence="3" id="KW-1185">Reference proteome</keyword>
<dbReference type="Proteomes" id="UP000187412">
    <property type="component" value="Unassembled WGS sequence"/>
</dbReference>
<evidence type="ECO:0000313" key="2">
    <source>
        <dbReference type="EMBL" id="OMD41532.1"/>
    </source>
</evidence>
<dbReference type="EMBL" id="MPTB01000045">
    <property type="protein sequence ID" value="OMD41532.1"/>
    <property type="molecule type" value="Genomic_DNA"/>
</dbReference>
<accession>A0ABX3GZL4</accession>
<feature type="non-terminal residue" evidence="2">
    <location>
        <position position="1"/>
    </location>
</feature>
<organism evidence="2 3">
    <name type="scientific">Paenibacillus borealis</name>
    <dbReference type="NCBI Taxonomy" id="160799"/>
    <lineage>
        <taxon>Bacteria</taxon>
        <taxon>Bacillati</taxon>
        <taxon>Bacillota</taxon>
        <taxon>Bacilli</taxon>
        <taxon>Bacillales</taxon>
        <taxon>Paenibacillaceae</taxon>
        <taxon>Paenibacillus</taxon>
    </lineage>
</organism>
<dbReference type="RefSeq" id="WP_076113577.1">
    <property type="nucleotide sequence ID" value="NZ_MPTB01000045.1"/>
</dbReference>
<evidence type="ECO:0000256" key="1">
    <source>
        <dbReference type="SAM" id="Coils"/>
    </source>
</evidence>
<sequence length="343" mass="40994">ISSLVDFIYLNSRKNKSVSIIRILSEWYYLFDKLIYFLSPHLFSYDYSDDNILKKSNILSPIVLYRTVFSYIYSMFVVNKKNLLIWAIILIYFNPPLLQHIVELFNTIKWSDILHSVRTIEFKKINDFLSFMIKHWPDMYGQIITGTEKYHLVEGTLKFQNSSYIPITTVDEIIRNLESFRNNIEQINEILKNISDSRLKSVFVQVNKSIQYESLELGLYSRTYLNMDLIERDTFKDQLDHRLKNLRMLCDKFSKFREVKSGWLSAEDYELEYNKFGSSFSLKEIVKYAEEELLEAMLDFDQFLHRKLEDAIFSTIILEEYIHTSQRNTRSNLFELLLSLFTK</sequence>
<proteinExistence type="predicted"/>
<keyword evidence="1" id="KW-0175">Coiled coil</keyword>
<comment type="caution">
    <text evidence="2">The sequence shown here is derived from an EMBL/GenBank/DDBJ whole genome shotgun (WGS) entry which is preliminary data.</text>
</comment>
<name>A0ABX3GZL4_PAEBO</name>
<protein>
    <submittedName>
        <fullName evidence="2">Uncharacterized protein</fullName>
    </submittedName>
</protein>
<gene>
    <name evidence="2" type="ORF">BSK56_27025</name>
</gene>
<reference evidence="2 3" key="1">
    <citation type="submission" date="2016-10" db="EMBL/GenBank/DDBJ databases">
        <title>Paenibacillus species isolates.</title>
        <authorList>
            <person name="Beno S.M."/>
        </authorList>
    </citation>
    <scope>NUCLEOTIDE SEQUENCE [LARGE SCALE GENOMIC DNA]</scope>
    <source>
        <strain evidence="2 3">FSL H7-0744</strain>
    </source>
</reference>
<feature type="coiled-coil region" evidence="1">
    <location>
        <begin position="170"/>
        <end position="197"/>
    </location>
</feature>
<evidence type="ECO:0000313" key="3">
    <source>
        <dbReference type="Proteomes" id="UP000187412"/>
    </source>
</evidence>